<reference evidence="11 12" key="1">
    <citation type="submission" date="2010-10" db="EMBL/GenBank/DDBJ databases">
        <authorList>
            <consortium name="The Broad Institute Genome Sequencing Platform"/>
            <person name="Ward D."/>
            <person name="Earl A."/>
            <person name="Feldgarden M."/>
            <person name="Young S.K."/>
            <person name="Gargeya S."/>
            <person name="Zeng Q."/>
            <person name="Alvarado L."/>
            <person name="Berlin A."/>
            <person name="Bochicchio J."/>
            <person name="Chapman S.B."/>
            <person name="Chen Z."/>
            <person name="Freedman E."/>
            <person name="Gellesch M."/>
            <person name="Goldberg J."/>
            <person name="Griggs A."/>
            <person name="Gujja S."/>
            <person name="Heilman E."/>
            <person name="Heiman D."/>
            <person name="Howarth C."/>
            <person name="Mehta T."/>
            <person name="Neiman D."/>
            <person name="Pearson M."/>
            <person name="Roberts A."/>
            <person name="Saif S."/>
            <person name="Shea T."/>
            <person name="Shenoy N."/>
            <person name="Sisk P."/>
            <person name="Stolte C."/>
            <person name="Sykes S."/>
            <person name="White J."/>
            <person name="Yandava C."/>
            <person name="Allen-Vercoe E."/>
            <person name="Sibley C."/>
            <person name="Ambrose C.E."/>
            <person name="Strauss J."/>
            <person name="Daigneault M."/>
            <person name="Haas B."/>
            <person name="Nusbaum C."/>
            <person name="Birren B."/>
        </authorList>
    </citation>
    <scope>NUCLEOTIDE SEQUENCE [LARGE SCALE GENOMIC DNA]</scope>
    <source>
        <strain evidence="11 12">3_1_6</strain>
    </source>
</reference>
<keyword evidence="4 9" id="KW-1003">Cell membrane</keyword>
<evidence type="ECO:0000256" key="8">
    <source>
        <dbReference type="ARBA" id="ARBA00023136"/>
    </source>
</evidence>
<comment type="caution">
    <text evidence="11">The sequence shown here is derived from an EMBL/GenBank/DDBJ whole genome shotgun (WGS) entry which is preliminary data.</text>
</comment>
<feature type="transmembrane region" description="Helical" evidence="9">
    <location>
        <begin position="153"/>
        <end position="176"/>
    </location>
</feature>
<evidence type="ECO:0000256" key="7">
    <source>
        <dbReference type="ARBA" id="ARBA00022989"/>
    </source>
</evidence>
<dbReference type="HOGENOM" id="CLU_060703_1_1_7"/>
<feature type="transmembrane region" description="Helical" evidence="9">
    <location>
        <begin position="242"/>
        <end position="261"/>
    </location>
</feature>
<dbReference type="AlphaFoldDB" id="E5Y886"/>
<protein>
    <recommendedName>
        <fullName evidence="9">Transport permease protein</fullName>
    </recommendedName>
</protein>
<keyword evidence="12" id="KW-1185">Reference proteome</keyword>
<keyword evidence="7 9" id="KW-1133">Transmembrane helix</keyword>
<keyword evidence="5" id="KW-0997">Cell inner membrane</keyword>
<feature type="transmembrane region" description="Helical" evidence="9">
    <location>
        <begin position="75"/>
        <end position="96"/>
    </location>
</feature>
<gene>
    <name evidence="11" type="ORF">HMPREF0179_02402</name>
</gene>
<evidence type="ECO:0000256" key="9">
    <source>
        <dbReference type="RuleBase" id="RU361157"/>
    </source>
</evidence>
<feature type="transmembrane region" description="Helical" evidence="9">
    <location>
        <begin position="117"/>
        <end position="141"/>
    </location>
</feature>
<dbReference type="InterPro" id="IPR047817">
    <property type="entry name" value="ABC2_TM_bact-type"/>
</dbReference>
<evidence type="ECO:0000256" key="6">
    <source>
        <dbReference type="ARBA" id="ARBA00022692"/>
    </source>
</evidence>
<dbReference type="STRING" id="563192.HMPREF0179_02402"/>
<dbReference type="PANTHER" id="PTHR30413">
    <property type="entry name" value="INNER MEMBRANE TRANSPORT PERMEASE"/>
    <property type="match status" value="1"/>
</dbReference>
<dbReference type="PANTHER" id="PTHR30413:SF8">
    <property type="entry name" value="TRANSPORT PERMEASE PROTEIN"/>
    <property type="match status" value="1"/>
</dbReference>
<dbReference type="GO" id="GO:0015920">
    <property type="term" value="P:lipopolysaccharide transport"/>
    <property type="evidence" value="ECO:0007669"/>
    <property type="project" value="TreeGrafter"/>
</dbReference>
<keyword evidence="8 9" id="KW-0472">Membrane</keyword>
<evidence type="ECO:0000259" key="10">
    <source>
        <dbReference type="PROSITE" id="PS51012"/>
    </source>
</evidence>
<evidence type="ECO:0000313" key="12">
    <source>
        <dbReference type="Proteomes" id="UP000006034"/>
    </source>
</evidence>
<dbReference type="GO" id="GO:0140359">
    <property type="term" value="F:ABC-type transporter activity"/>
    <property type="evidence" value="ECO:0007669"/>
    <property type="project" value="InterPro"/>
</dbReference>
<evidence type="ECO:0000256" key="2">
    <source>
        <dbReference type="ARBA" id="ARBA00007783"/>
    </source>
</evidence>
<evidence type="ECO:0000256" key="1">
    <source>
        <dbReference type="ARBA" id="ARBA00004429"/>
    </source>
</evidence>
<feature type="domain" description="ABC transmembrane type-2" evidence="10">
    <location>
        <begin position="46"/>
        <end position="264"/>
    </location>
</feature>
<keyword evidence="3 9" id="KW-0813">Transport</keyword>
<sequence>MTKEISSTCTTAAQNASFSSRWGWYRDLISVLLHKELEVRYKSSILGYLWSIMNPLAQAAVFYLVFSVYMRFAVAHYLVALLAALFAWQWFTNSVLQGPHTFLANPTLVKKVSSPRYIIPLVTVLQDMVHFLISLPVFLVFKLTDGLLPAVNWIWGIPSLTLITFITIYGICLLLGTLNLFLRDIGNLVGILVNILFFSCPIMYVLDVVPKEYLIYFKINPIAPLFISWRALLLNNTFGDEFLLLSIGYAAIFLVMGIWVYKKLEYKFAEVM</sequence>
<comment type="subcellular location">
    <subcellularLocation>
        <location evidence="1">Cell inner membrane</location>
        <topology evidence="1">Multi-pass membrane protein</topology>
    </subcellularLocation>
    <subcellularLocation>
        <location evidence="9">Cell membrane</location>
        <topology evidence="9">Multi-pass membrane protein</topology>
    </subcellularLocation>
</comment>
<accession>E5Y886</accession>
<dbReference type="PROSITE" id="PS51012">
    <property type="entry name" value="ABC_TM2"/>
    <property type="match status" value="1"/>
</dbReference>
<evidence type="ECO:0000313" key="11">
    <source>
        <dbReference type="EMBL" id="EFV43796.2"/>
    </source>
</evidence>
<proteinExistence type="inferred from homology"/>
<feature type="transmembrane region" description="Helical" evidence="9">
    <location>
        <begin position="45"/>
        <end position="69"/>
    </location>
</feature>
<dbReference type="Pfam" id="PF01061">
    <property type="entry name" value="ABC2_membrane"/>
    <property type="match status" value="1"/>
</dbReference>
<comment type="similarity">
    <text evidence="2 9">Belongs to the ABC-2 integral membrane protein family.</text>
</comment>
<dbReference type="eggNOG" id="COG1682">
    <property type="taxonomic scope" value="Bacteria"/>
</dbReference>
<dbReference type="GO" id="GO:0005886">
    <property type="term" value="C:plasma membrane"/>
    <property type="evidence" value="ECO:0007669"/>
    <property type="project" value="UniProtKB-SubCell"/>
</dbReference>
<dbReference type="EMBL" id="ADCP02000001">
    <property type="protein sequence ID" value="EFV43796.2"/>
    <property type="molecule type" value="Genomic_DNA"/>
</dbReference>
<evidence type="ECO:0000256" key="5">
    <source>
        <dbReference type="ARBA" id="ARBA00022519"/>
    </source>
</evidence>
<evidence type="ECO:0000256" key="3">
    <source>
        <dbReference type="ARBA" id="ARBA00022448"/>
    </source>
</evidence>
<evidence type="ECO:0000256" key="4">
    <source>
        <dbReference type="ARBA" id="ARBA00022475"/>
    </source>
</evidence>
<keyword evidence="6 9" id="KW-0812">Transmembrane</keyword>
<organism evidence="11 12">
    <name type="scientific">Bilophila wadsworthia (strain 3_1_6)</name>
    <dbReference type="NCBI Taxonomy" id="563192"/>
    <lineage>
        <taxon>Bacteria</taxon>
        <taxon>Pseudomonadati</taxon>
        <taxon>Thermodesulfobacteriota</taxon>
        <taxon>Desulfovibrionia</taxon>
        <taxon>Desulfovibrionales</taxon>
        <taxon>Desulfovibrionaceae</taxon>
        <taxon>Bilophila</taxon>
    </lineage>
</organism>
<feature type="transmembrane region" description="Helical" evidence="9">
    <location>
        <begin position="188"/>
        <end position="206"/>
    </location>
</feature>
<dbReference type="InterPro" id="IPR013525">
    <property type="entry name" value="ABC2_TM"/>
</dbReference>
<dbReference type="Proteomes" id="UP000006034">
    <property type="component" value="Unassembled WGS sequence"/>
</dbReference>
<name>E5Y886_BILW3</name>
<reference evidence="11 12" key="2">
    <citation type="submission" date="2013-04" db="EMBL/GenBank/DDBJ databases">
        <title>The Genome Sequence of Bilophila wadsworthia 3_1_6.</title>
        <authorList>
            <consortium name="The Broad Institute Genomics Platform"/>
            <person name="Earl A."/>
            <person name="Ward D."/>
            <person name="Feldgarden M."/>
            <person name="Gevers D."/>
            <person name="Sibley C."/>
            <person name="Strauss J."/>
            <person name="Allen-Vercoe E."/>
            <person name="Walker B."/>
            <person name="Young S."/>
            <person name="Zeng Q."/>
            <person name="Gargeya S."/>
            <person name="Fitzgerald M."/>
            <person name="Haas B."/>
            <person name="Abouelleil A."/>
            <person name="Allen A.W."/>
            <person name="Alvarado L."/>
            <person name="Arachchi H.M."/>
            <person name="Berlin A.M."/>
            <person name="Chapman S.B."/>
            <person name="Gainer-Dewar J."/>
            <person name="Goldberg J."/>
            <person name="Griggs A."/>
            <person name="Gujja S."/>
            <person name="Hansen M."/>
            <person name="Howarth C."/>
            <person name="Imamovic A."/>
            <person name="Ireland A."/>
            <person name="Larimer J."/>
            <person name="McCowan C."/>
            <person name="Murphy C."/>
            <person name="Pearson M."/>
            <person name="Poon T.W."/>
            <person name="Priest M."/>
            <person name="Roberts A."/>
            <person name="Saif S."/>
            <person name="Shea T."/>
            <person name="Sisk P."/>
            <person name="Sykes S."/>
            <person name="Wortman J."/>
            <person name="Nusbaum C."/>
            <person name="Birren B."/>
        </authorList>
    </citation>
    <scope>NUCLEOTIDE SEQUENCE [LARGE SCALE GENOMIC DNA]</scope>
    <source>
        <strain evidence="11 12">3_1_6</strain>
    </source>
</reference>